<dbReference type="CDD" id="cd06664">
    <property type="entry name" value="IscU_like"/>
    <property type="match status" value="1"/>
</dbReference>
<evidence type="ECO:0000313" key="2">
    <source>
        <dbReference type="EMBL" id="THV35960.1"/>
    </source>
</evidence>
<feature type="domain" description="NIF system FeS cluster assembly NifU N-terminal" evidence="1">
    <location>
        <begin position="5"/>
        <end position="85"/>
    </location>
</feature>
<name>A0A4S8PWH1_9HYPH</name>
<dbReference type="AlphaFoldDB" id="A0A4S8PWH1"/>
<sequence>MDDIYNTKILEFAGNIGRIGVLDGADAVSEKHSKLCGSKVKVYLKLDNGVVTDFTHEVKACALGQASSGIMARHVVGASAEELRQARRDMLAMLKEDGEGPVGRFEDMRFLKPVRDYKARHASTMLTFDAVVDCLDQIEAPAAAAEAS</sequence>
<dbReference type="RefSeq" id="WP_136540698.1">
    <property type="nucleotide sequence ID" value="NZ_STGU01000005.1"/>
</dbReference>
<dbReference type="Pfam" id="PF01592">
    <property type="entry name" value="NifU_N"/>
    <property type="match status" value="1"/>
</dbReference>
<protein>
    <submittedName>
        <fullName evidence="2">Iron-sulfur cluster assembly scaffold protein</fullName>
    </submittedName>
</protein>
<organism evidence="2 3">
    <name type="scientific">Rhizobium rosettiformans W3</name>
    <dbReference type="NCBI Taxonomy" id="538378"/>
    <lineage>
        <taxon>Bacteria</taxon>
        <taxon>Pseudomonadati</taxon>
        <taxon>Pseudomonadota</taxon>
        <taxon>Alphaproteobacteria</taxon>
        <taxon>Hyphomicrobiales</taxon>
        <taxon>Rhizobiaceae</taxon>
        <taxon>Rhizobium/Agrobacterium group</taxon>
        <taxon>Rhizobium</taxon>
    </lineage>
</organism>
<dbReference type="GO" id="GO:0016226">
    <property type="term" value="P:iron-sulfur cluster assembly"/>
    <property type="evidence" value="ECO:0007669"/>
    <property type="project" value="InterPro"/>
</dbReference>
<proteinExistence type="predicted"/>
<reference evidence="2 3" key="1">
    <citation type="submission" date="2019-04" db="EMBL/GenBank/DDBJ databases">
        <title>genome sequence of strain W3.</title>
        <authorList>
            <person name="Gao J."/>
            <person name="Sun J."/>
        </authorList>
    </citation>
    <scope>NUCLEOTIDE SEQUENCE [LARGE SCALE GENOMIC DNA]</scope>
    <source>
        <strain evidence="2 3">W3</strain>
    </source>
</reference>
<evidence type="ECO:0000259" key="1">
    <source>
        <dbReference type="Pfam" id="PF01592"/>
    </source>
</evidence>
<dbReference type="Proteomes" id="UP000307378">
    <property type="component" value="Unassembled WGS sequence"/>
</dbReference>
<accession>A0A4S8PWH1</accession>
<dbReference type="SUPFAM" id="SSF82649">
    <property type="entry name" value="SufE/NifU"/>
    <property type="match status" value="1"/>
</dbReference>
<dbReference type="GO" id="GO:0051536">
    <property type="term" value="F:iron-sulfur cluster binding"/>
    <property type="evidence" value="ECO:0007669"/>
    <property type="project" value="InterPro"/>
</dbReference>
<evidence type="ECO:0000313" key="3">
    <source>
        <dbReference type="Proteomes" id="UP000307378"/>
    </source>
</evidence>
<gene>
    <name evidence="2" type="ORF">FAA86_11545</name>
</gene>
<dbReference type="GO" id="GO:0005506">
    <property type="term" value="F:iron ion binding"/>
    <property type="evidence" value="ECO:0007669"/>
    <property type="project" value="InterPro"/>
</dbReference>
<dbReference type="EMBL" id="STGU01000005">
    <property type="protein sequence ID" value="THV35960.1"/>
    <property type="molecule type" value="Genomic_DNA"/>
</dbReference>
<dbReference type="Gene3D" id="3.90.1010.10">
    <property type="match status" value="1"/>
</dbReference>
<comment type="caution">
    <text evidence="2">The sequence shown here is derived from an EMBL/GenBank/DDBJ whole genome shotgun (WGS) entry which is preliminary data.</text>
</comment>
<dbReference type="InterPro" id="IPR002871">
    <property type="entry name" value="NIF_FeS_clus_asmbl_NifU_N"/>
</dbReference>